<name>A0A6C0IHF5_9ZZZZ</name>
<dbReference type="EMBL" id="MN740175">
    <property type="protein sequence ID" value="QHT92050.1"/>
    <property type="molecule type" value="Genomic_DNA"/>
</dbReference>
<reference evidence="1" key="1">
    <citation type="journal article" date="2020" name="Nature">
        <title>Giant virus diversity and host interactions through global metagenomics.</title>
        <authorList>
            <person name="Schulz F."/>
            <person name="Roux S."/>
            <person name="Paez-Espino D."/>
            <person name="Jungbluth S."/>
            <person name="Walsh D.A."/>
            <person name="Denef V.J."/>
            <person name="McMahon K.D."/>
            <person name="Konstantinidis K.T."/>
            <person name="Eloe-Fadrosh E.A."/>
            <person name="Kyrpides N.C."/>
            <person name="Woyke T."/>
        </authorList>
    </citation>
    <scope>NUCLEOTIDE SEQUENCE</scope>
    <source>
        <strain evidence="1">GVMAG-M-3300023184-86</strain>
    </source>
</reference>
<proteinExistence type="predicted"/>
<sequence>MNIFRRPFTIKINKFFLYKRHFSSKCDAQKSDLNVILRQIEVVNQNISMVYIVGLINIIISAVF</sequence>
<dbReference type="AlphaFoldDB" id="A0A6C0IHF5"/>
<protein>
    <submittedName>
        <fullName evidence="1">Uncharacterized protein</fullName>
    </submittedName>
</protein>
<evidence type="ECO:0000313" key="1">
    <source>
        <dbReference type="EMBL" id="QHT92050.1"/>
    </source>
</evidence>
<organism evidence="1">
    <name type="scientific">viral metagenome</name>
    <dbReference type="NCBI Taxonomy" id="1070528"/>
    <lineage>
        <taxon>unclassified sequences</taxon>
        <taxon>metagenomes</taxon>
        <taxon>organismal metagenomes</taxon>
    </lineage>
</organism>
<accession>A0A6C0IHF5</accession>